<dbReference type="InterPro" id="IPR015915">
    <property type="entry name" value="Kelch-typ_b-propeller"/>
</dbReference>
<proteinExistence type="predicted"/>
<evidence type="ECO:0000313" key="2">
    <source>
        <dbReference type="EMBL" id="GFR85583.1"/>
    </source>
</evidence>
<feature type="compositionally biased region" description="Basic residues" evidence="1">
    <location>
        <begin position="1"/>
        <end position="13"/>
    </location>
</feature>
<feature type="region of interest" description="Disordered" evidence="1">
    <location>
        <begin position="1"/>
        <end position="37"/>
    </location>
</feature>
<accession>A0AAV4GIN1</accession>
<gene>
    <name evidence="2" type="ORF">ElyMa_002445200</name>
</gene>
<feature type="region of interest" description="Disordered" evidence="1">
    <location>
        <begin position="522"/>
        <end position="566"/>
    </location>
</feature>
<reference evidence="2 3" key="1">
    <citation type="journal article" date="2021" name="Elife">
        <title>Chloroplast acquisition without the gene transfer in kleptoplastic sea slugs, Plakobranchus ocellatus.</title>
        <authorList>
            <person name="Maeda T."/>
            <person name="Takahashi S."/>
            <person name="Yoshida T."/>
            <person name="Shimamura S."/>
            <person name="Takaki Y."/>
            <person name="Nagai Y."/>
            <person name="Toyoda A."/>
            <person name="Suzuki Y."/>
            <person name="Arimoto A."/>
            <person name="Ishii H."/>
            <person name="Satoh N."/>
            <person name="Nishiyama T."/>
            <person name="Hasebe M."/>
            <person name="Maruyama T."/>
            <person name="Minagawa J."/>
            <person name="Obokata J."/>
            <person name="Shigenobu S."/>
        </authorList>
    </citation>
    <scope>NUCLEOTIDE SEQUENCE [LARGE SCALE GENOMIC DNA]</scope>
</reference>
<dbReference type="EMBL" id="BMAT01005019">
    <property type="protein sequence ID" value="GFR85583.1"/>
    <property type="molecule type" value="Genomic_DNA"/>
</dbReference>
<evidence type="ECO:0000256" key="1">
    <source>
        <dbReference type="SAM" id="MobiDB-lite"/>
    </source>
</evidence>
<sequence>MGKKNKKEKKGQGKAKTDHKAEKKAEKRSKKELAERGEEDIEKLIAEFQEKDKAKVQVIEEKCLPPSPRCNLSLVSNTEKEELLLFGGEYFTGNKMFVYNDLFAYQVRKNEWTKVSIPNAPPPRSAHQAVCVAHQGGQMWVFGGEFSSHSQNQFYHYKDLWLLQLRDKKWEQVKSPGGPSARSGHRMAALKKQLFVFGGFHDNARDYKYFNDLYSFDLETYTWAALTPSGTGPAPRSGCVLMPMQEAGKIIVYGGYSKEKVKRDVDKGTMHTDMFTLMQEKKREDAPESSAKWKWQPVKQSGVRPTPRSGMSGTVVAPGNRALLFGGVFDQEDDDEDLEGNFFSELWSLDLGKGKWFPVDLKGKKDIISEKKKRRKGKKTDEEGEMETDGNGDIEEDEGDDEGDEEMDIAQEGVESLDLSEGSKSVQETSDDIFKITVAPQTARSELASPSATEGTSLSAEEKFWPSARMNPSLVFKDGNLFMYGGIFEEGDKQVTLADLYKLDTHKMDTWTVIIGENRKLQEWQDPGSSDEEVEGAKASRKRHLEDDDNDDDEGKGKRIQSCIKP</sequence>
<dbReference type="Proteomes" id="UP000762676">
    <property type="component" value="Unassembled WGS sequence"/>
</dbReference>
<organism evidence="2 3">
    <name type="scientific">Elysia marginata</name>
    <dbReference type="NCBI Taxonomy" id="1093978"/>
    <lineage>
        <taxon>Eukaryota</taxon>
        <taxon>Metazoa</taxon>
        <taxon>Spiralia</taxon>
        <taxon>Lophotrochozoa</taxon>
        <taxon>Mollusca</taxon>
        <taxon>Gastropoda</taxon>
        <taxon>Heterobranchia</taxon>
        <taxon>Euthyneura</taxon>
        <taxon>Panpulmonata</taxon>
        <taxon>Sacoglossa</taxon>
        <taxon>Placobranchoidea</taxon>
        <taxon>Plakobranchidae</taxon>
        <taxon>Elysia</taxon>
    </lineage>
</organism>
<dbReference type="Pfam" id="PF24681">
    <property type="entry name" value="Kelch_KLHDC2_KLHL20_DRC7"/>
    <property type="match status" value="1"/>
</dbReference>
<dbReference type="InterPro" id="IPR052588">
    <property type="entry name" value="Kelch_domain_protein"/>
</dbReference>
<dbReference type="SUPFAM" id="SSF117281">
    <property type="entry name" value="Kelch motif"/>
    <property type="match status" value="1"/>
</dbReference>
<comment type="caution">
    <text evidence="2">The sequence shown here is derived from an EMBL/GenBank/DDBJ whole genome shotgun (WGS) entry which is preliminary data.</text>
</comment>
<feature type="compositionally biased region" description="Acidic residues" evidence="1">
    <location>
        <begin position="382"/>
        <end position="405"/>
    </location>
</feature>
<dbReference type="Gene3D" id="2.120.10.80">
    <property type="entry name" value="Kelch-type beta propeller"/>
    <property type="match status" value="1"/>
</dbReference>
<protein>
    <submittedName>
        <fullName evidence="2">Kelch domain-containing protein 4-like</fullName>
    </submittedName>
</protein>
<evidence type="ECO:0000313" key="3">
    <source>
        <dbReference type="Proteomes" id="UP000762676"/>
    </source>
</evidence>
<name>A0AAV4GIN1_9GAST</name>
<keyword evidence="3" id="KW-1185">Reference proteome</keyword>
<feature type="compositionally biased region" description="Basic and acidic residues" evidence="1">
    <location>
        <begin position="15"/>
        <end position="37"/>
    </location>
</feature>
<feature type="region of interest" description="Disordered" evidence="1">
    <location>
        <begin position="286"/>
        <end position="315"/>
    </location>
</feature>
<dbReference type="AlphaFoldDB" id="A0AAV4GIN1"/>
<dbReference type="PANTHER" id="PTHR46063">
    <property type="entry name" value="KELCH DOMAIN-CONTAINING PROTEIN"/>
    <property type="match status" value="1"/>
</dbReference>
<dbReference type="PANTHER" id="PTHR46063:SF1">
    <property type="entry name" value="KELCH DOMAIN-CONTAINING PROTEIN 4"/>
    <property type="match status" value="1"/>
</dbReference>
<feature type="region of interest" description="Disordered" evidence="1">
    <location>
        <begin position="371"/>
        <end position="405"/>
    </location>
</feature>